<dbReference type="RefSeq" id="WP_204734747.1">
    <property type="nucleotide sequence ID" value="NZ_JAVDWE010000034.1"/>
</dbReference>
<accession>A0ABU1VJS7</accession>
<evidence type="ECO:0000313" key="1">
    <source>
        <dbReference type="EMBL" id="MDR7097580.1"/>
    </source>
</evidence>
<dbReference type="EMBL" id="JAVDWE010000034">
    <property type="protein sequence ID" value="MDR7097580.1"/>
    <property type="molecule type" value="Genomic_DNA"/>
</dbReference>
<sequence length="137" mass="15038">MLKDSDIARYTARRTHRTYTPAFKAELVAACLEPGTSIAALANSHGMNANVLHRWLKEHARTGCHQRIEPQPPCTPAPSTSMPEFIPLRLPSVTSEAVAAELKVELRKGPLSMSITWPMHAAADFAHFAQWAAAVLK</sequence>
<comment type="caution">
    <text evidence="1">The sequence shown here is derived from an EMBL/GenBank/DDBJ whole genome shotgun (WGS) entry which is preliminary data.</text>
</comment>
<proteinExistence type="predicted"/>
<dbReference type="Proteomes" id="UP001265550">
    <property type="component" value="Unassembled WGS sequence"/>
</dbReference>
<protein>
    <submittedName>
        <fullName evidence="1">Transposase-like protein</fullName>
    </submittedName>
</protein>
<name>A0ABU1VJS7_9BURK</name>
<evidence type="ECO:0000313" key="2">
    <source>
        <dbReference type="Proteomes" id="UP001265550"/>
    </source>
</evidence>
<gene>
    <name evidence="1" type="ORF">J2X09_005356</name>
</gene>
<organism evidence="1 2">
    <name type="scientific">Hydrogenophaga laconesensis</name>
    <dbReference type="NCBI Taxonomy" id="1805971"/>
    <lineage>
        <taxon>Bacteria</taxon>
        <taxon>Pseudomonadati</taxon>
        <taxon>Pseudomonadota</taxon>
        <taxon>Betaproteobacteria</taxon>
        <taxon>Burkholderiales</taxon>
        <taxon>Comamonadaceae</taxon>
        <taxon>Hydrogenophaga</taxon>
    </lineage>
</organism>
<dbReference type="InterPro" id="IPR010921">
    <property type="entry name" value="Trp_repressor/repl_initiator"/>
</dbReference>
<keyword evidence="2" id="KW-1185">Reference proteome</keyword>
<dbReference type="SUPFAM" id="SSF48295">
    <property type="entry name" value="TrpR-like"/>
    <property type="match status" value="1"/>
</dbReference>
<dbReference type="Pfam" id="PF01527">
    <property type="entry name" value="HTH_Tnp_1"/>
    <property type="match status" value="1"/>
</dbReference>
<dbReference type="InterPro" id="IPR002514">
    <property type="entry name" value="Transposase_8"/>
</dbReference>
<reference evidence="1 2" key="1">
    <citation type="submission" date="2023-07" db="EMBL/GenBank/DDBJ databases">
        <title>Sorghum-associated microbial communities from plants grown in Nebraska, USA.</title>
        <authorList>
            <person name="Schachtman D."/>
        </authorList>
    </citation>
    <scope>NUCLEOTIDE SEQUENCE [LARGE SCALE GENOMIC DNA]</scope>
    <source>
        <strain evidence="1 2">BE240</strain>
    </source>
</reference>